<sequence>MHAYPSKMTGIGQRLQGVADQAKGDADAQKAGFEKAGTGNDGFTVVSAAAQAATDWHAQVVTVAGRVKSAGGGLIQAAADIKGTDEDNERGMPVVPVIAA</sequence>
<gene>
    <name evidence="2" type="ORF">Afil01_58400</name>
</gene>
<dbReference type="Proteomes" id="UP001165079">
    <property type="component" value="Unassembled WGS sequence"/>
</dbReference>
<dbReference type="RefSeq" id="WP_285666353.1">
    <property type="nucleotide sequence ID" value="NZ_BSTX01000004.1"/>
</dbReference>
<accession>A0A9W6SRI8</accession>
<evidence type="ECO:0000256" key="1">
    <source>
        <dbReference type="SAM" id="MobiDB-lite"/>
    </source>
</evidence>
<name>A0A9W6SRI8_9ACTN</name>
<organism evidence="2 3">
    <name type="scientific">Actinorhabdospora filicis</name>
    <dbReference type="NCBI Taxonomy" id="1785913"/>
    <lineage>
        <taxon>Bacteria</taxon>
        <taxon>Bacillati</taxon>
        <taxon>Actinomycetota</taxon>
        <taxon>Actinomycetes</taxon>
        <taxon>Micromonosporales</taxon>
        <taxon>Micromonosporaceae</taxon>
        <taxon>Actinorhabdospora</taxon>
    </lineage>
</organism>
<keyword evidence="3" id="KW-1185">Reference proteome</keyword>
<dbReference type="AlphaFoldDB" id="A0A9W6SRI8"/>
<reference evidence="2" key="1">
    <citation type="submission" date="2023-03" db="EMBL/GenBank/DDBJ databases">
        <title>Actinorhabdospora filicis NBRC 111898.</title>
        <authorList>
            <person name="Ichikawa N."/>
            <person name="Sato H."/>
            <person name="Tonouchi N."/>
        </authorList>
    </citation>
    <scope>NUCLEOTIDE SEQUENCE</scope>
    <source>
        <strain evidence="2">NBRC 111898</strain>
    </source>
</reference>
<dbReference type="EMBL" id="BSTX01000004">
    <property type="protein sequence ID" value="GLZ81033.1"/>
    <property type="molecule type" value="Genomic_DNA"/>
</dbReference>
<evidence type="ECO:0000313" key="2">
    <source>
        <dbReference type="EMBL" id="GLZ81033.1"/>
    </source>
</evidence>
<proteinExistence type="predicted"/>
<protein>
    <submittedName>
        <fullName evidence="2">Uncharacterized protein</fullName>
    </submittedName>
</protein>
<feature type="region of interest" description="Disordered" evidence="1">
    <location>
        <begin position="1"/>
        <end position="34"/>
    </location>
</feature>
<evidence type="ECO:0000313" key="3">
    <source>
        <dbReference type="Proteomes" id="UP001165079"/>
    </source>
</evidence>
<comment type="caution">
    <text evidence="2">The sequence shown here is derived from an EMBL/GenBank/DDBJ whole genome shotgun (WGS) entry which is preliminary data.</text>
</comment>